<comment type="caution">
    <text evidence="3">The sequence shown here is derived from an EMBL/GenBank/DDBJ whole genome shotgun (WGS) entry which is preliminary data.</text>
</comment>
<evidence type="ECO:0008006" key="5">
    <source>
        <dbReference type="Google" id="ProtNLM"/>
    </source>
</evidence>
<feature type="compositionally biased region" description="Low complexity" evidence="1">
    <location>
        <begin position="380"/>
        <end position="400"/>
    </location>
</feature>
<evidence type="ECO:0000313" key="4">
    <source>
        <dbReference type="Proteomes" id="UP001597079"/>
    </source>
</evidence>
<name>A0ABW4JC60_9BACL</name>
<proteinExistence type="predicted"/>
<feature type="chain" id="PRO_5045379446" description="Copper amine oxidase N-terminal domain-containing protein" evidence="2">
    <location>
        <begin position="25"/>
        <end position="699"/>
    </location>
</feature>
<dbReference type="Proteomes" id="UP001597079">
    <property type="component" value="Unassembled WGS sequence"/>
</dbReference>
<accession>A0ABW4JC60</accession>
<feature type="compositionally biased region" description="Gly residues" evidence="1">
    <location>
        <begin position="401"/>
        <end position="410"/>
    </location>
</feature>
<feature type="signal peptide" evidence="2">
    <location>
        <begin position="1"/>
        <end position="24"/>
    </location>
</feature>
<organism evidence="3 4">
    <name type="scientific">Alicyclobacillus fodiniaquatilis</name>
    <dbReference type="NCBI Taxonomy" id="1661150"/>
    <lineage>
        <taxon>Bacteria</taxon>
        <taxon>Bacillati</taxon>
        <taxon>Bacillota</taxon>
        <taxon>Bacilli</taxon>
        <taxon>Bacillales</taxon>
        <taxon>Alicyclobacillaceae</taxon>
        <taxon>Alicyclobacillus</taxon>
    </lineage>
</organism>
<evidence type="ECO:0000256" key="1">
    <source>
        <dbReference type="SAM" id="MobiDB-lite"/>
    </source>
</evidence>
<protein>
    <recommendedName>
        <fullName evidence="5">Copper amine oxidase N-terminal domain-containing protein</fullName>
    </recommendedName>
</protein>
<evidence type="ECO:0000256" key="2">
    <source>
        <dbReference type="SAM" id="SignalP"/>
    </source>
</evidence>
<evidence type="ECO:0000313" key="3">
    <source>
        <dbReference type="EMBL" id="MFD1673961.1"/>
    </source>
</evidence>
<keyword evidence="4" id="KW-1185">Reference proteome</keyword>
<dbReference type="RefSeq" id="WP_377941598.1">
    <property type="nucleotide sequence ID" value="NZ_JBHUCX010000014.1"/>
</dbReference>
<sequence>MNRNLKGILAGLIAVGTFVPNVLAATSSSTSKQFISSITLDESVIAKPYGLVAKEGSTNTTYMPVYYLNEAMKAAGFTAKWDGKTKTWAVTSSKKNFDFSGISVGSGNTTITVNGTVVKKVNTISHKDPAGGPKAQVTTYVPIYYVNQLLSAIGVQNVWNGATHQMTEKSPLVVATGTYGAASGAAKQVSKDIWVSGNNVTLQNLNVSGDIFLDPGADGTVNLTNVTASGKIVVLSGADHSIHLTGTTANSVDVHTSTPVDVDVSDSTLGTITLTDGSGTNTVTLNVTGGQVGDVNDNSGGPVVLKGDGYSVVNVDGTNTIEITGQVQSLNITAANTQVVVDSGASVGTLTVSDSATGVALENNGTITTLSNSSSTAVDVSGTGTVTTTTGSTTGGTTPPVGGGGGGSVGPSGPPTVTLTAAEQATLAKVATELQAIHDNLTPDEMAAVKTAQASVNALTPDDIAGILYGKNATYDTLPAANEQTLVTALQSMLPLYYTSLESDISSDDVQNLYDEIWSLDNNITVDDLYNFYKDFKTDLMTQVGEALLSDQSISVTDIVSTALSSAATESGFDGLLTEYGLHVSDIPAIESQMASDIAGYTAAEQALITAAGETMFNVTQDGMHLELTFSANAPDGLSGTSVPAEYVTWSSSNPSAVAIDPTTGVPTLVTSDATTVLTATVDGFTVFSQEYTVPVLPL</sequence>
<gene>
    <name evidence="3" type="ORF">ACFSB2_04460</name>
</gene>
<feature type="region of interest" description="Disordered" evidence="1">
    <location>
        <begin position="374"/>
        <end position="416"/>
    </location>
</feature>
<keyword evidence="2" id="KW-0732">Signal</keyword>
<reference evidence="4" key="1">
    <citation type="journal article" date="2019" name="Int. J. Syst. Evol. Microbiol.">
        <title>The Global Catalogue of Microorganisms (GCM) 10K type strain sequencing project: providing services to taxonomists for standard genome sequencing and annotation.</title>
        <authorList>
            <consortium name="The Broad Institute Genomics Platform"/>
            <consortium name="The Broad Institute Genome Sequencing Center for Infectious Disease"/>
            <person name="Wu L."/>
            <person name="Ma J."/>
        </authorList>
    </citation>
    <scope>NUCLEOTIDE SEQUENCE [LARGE SCALE GENOMIC DNA]</scope>
    <source>
        <strain evidence="4">CGMCC 1.12286</strain>
    </source>
</reference>
<dbReference type="EMBL" id="JBHUCX010000014">
    <property type="protein sequence ID" value="MFD1673961.1"/>
    <property type="molecule type" value="Genomic_DNA"/>
</dbReference>